<reference evidence="1 2" key="1">
    <citation type="submission" date="2021-09" db="EMBL/GenBank/DDBJ databases">
        <title>The complete genome sequence of a new microorganism.</title>
        <authorList>
            <person name="Zi Z."/>
        </authorList>
    </citation>
    <scope>NUCLEOTIDE SEQUENCE [LARGE SCALE GENOMIC DNA]</scope>
    <source>
        <strain evidence="1 2">WGZ8</strain>
    </source>
</reference>
<dbReference type="InterPro" id="IPR006439">
    <property type="entry name" value="HAD-SF_hydro_IA"/>
</dbReference>
<evidence type="ECO:0000313" key="1">
    <source>
        <dbReference type="EMBL" id="MBZ6079256.1"/>
    </source>
</evidence>
<dbReference type="GO" id="GO:0016787">
    <property type="term" value="F:hydrolase activity"/>
    <property type="evidence" value="ECO:0007669"/>
    <property type="project" value="UniProtKB-KW"/>
</dbReference>
<dbReference type="InterPro" id="IPR036412">
    <property type="entry name" value="HAD-like_sf"/>
</dbReference>
<dbReference type="Gene3D" id="3.40.50.1000">
    <property type="entry name" value="HAD superfamily/HAD-like"/>
    <property type="match status" value="1"/>
</dbReference>
<comment type="caution">
    <text evidence="1">The sequence shown here is derived from an EMBL/GenBank/DDBJ whole genome shotgun (WGS) entry which is preliminary data.</text>
</comment>
<protein>
    <submittedName>
        <fullName evidence="1">HAD-IA family hydrolase</fullName>
    </submittedName>
</protein>
<dbReference type="Proteomes" id="UP000704176">
    <property type="component" value="Unassembled WGS sequence"/>
</dbReference>
<dbReference type="Pfam" id="PF13419">
    <property type="entry name" value="HAD_2"/>
    <property type="match status" value="1"/>
</dbReference>
<name>A0ABS7VUL6_9HYPH</name>
<dbReference type="EMBL" id="JAIRBM010000030">
    <property type="protein sequence ID" value="MBZ6079256.1"/>
    <property type="molecule type" value="Genomic_DNA"/>
</dbReference>
<dbReference type="RefSeq" id="WP_224316148.1">
    <property type="nucleotide sequence ID" value="NZ_JAIRBM010000030.1"/>
</dbReference>
<keyword evidence="2" id="KW-1185">Reference proteome</keyword>
<dbReference type="InterPro" id="IPR050155">
    <property type="entry name" value="HAD-like_hydrolase_sf"/>
</dbReference>
<dbReference type="PANTHER" id="PTHR43434">
    <property type="entry name" value="PHOSPHOGLYCOLATE PHOSPHATASE"/>
    <property type="match status" value="1"/>
</dbReference>
<dbReference type="SFLD" id="SFLDS00003">
    <property type="entry name" value="Haloacid_Dehalogenase"/>
    <property type="match status" value="1"/>
</dbReference>
<dbReference type="InterPro" id="IPR023214">
    <property type="entry name" value="HAD_sf"/>
</dbReference>
<dbReference type="SFLD" id="SFLDG01129">
    <property type="entry name" value="C1.5:_HAD__Beta-PGM__Phosphata"/>
    <property type="match status" value="1"/>
</dbReference>
<evidence type="ECO:0000313" key="2">
    <source>
        <dbReference type="Proteomes" id="UP000704176"/>
    </source>
</evidence>
<accession>A0ABS7VUL6</accession>
<dbReference type="InterPro" id="IPR041492">
    <property type="entry name" value="HAD_2"/>
</dbReference>
<sequence length="225" mass="23717">MKLVIFDVDGTLVDSQNMIVAAQHRAFAAVGLEPPTRERALSIVGLSLVEAFTVLVGPEGPVENLVRVYKEAFGTLRADPANAEPLFPGALACLQALRQRDEVLLGIATGKSRRGVNRLLEHEGWHGHFATIQTADDAPSKPHPGMILQAMAEVGADAMDTVMIGDSSYDMAMACAAGVLPIGVSWGFQPVASLVAAGARHIVASYPELDTALDHFLAQPSPSAA</sequence>
<dbReference type="InterPro" id="IPR023198">
    <property type="entry name" value="PGP-like_dom2"/>
</dbReference>
<keyword evidence="1" id="KW-0378">Hydrolase</keyword>
<dbReference type="PANTHER" id="PTHR43434:SF24">
    <property type="entry name" value="HYDROLASE-RELATED"/>
    <property type="match status" value="1"/>
</dbReference>
<dbReference type="Gene3D" id="1.10.150.240">
    <property type="entry name" value="Putative phosphatase, domain 2"/>
    <property type="match status" value="1"/>
</dbReference>
<dbReference type="NCBIfam" id="TIGR01549">
    <property type="entry name" value="HAD-SF-IA-v1"/>
    <property type="match status" value="1"/>
</dbReference>
<dbReference type="SUPFAM" id="SSF56784">
    <property type="entry name" value="HAD-like"/>
    <property type="match status" value="1"/>
</dbReference>
<dbReference type="SFLD" id="SFLDG01135">
    <property type="entry name" value="C1.5.6:_HAD__Beta-PGM__Phospha"/>
    <property type="match status" value="1"/>
</dbReference>
<organism evidence="1 2">
    <name type="scientific">Microvirga puerhi</name>
    <dbReference type="NCBI Taxonomy" id="2876078"/>
    <lineage>
        <taxon>Bacteria</taxon>
        <taxon>Pseudomonadati</taxon>
        <taxon>Pseudomonadota</taxon>
        <taxon>Alphaproteobacteria</taxon>
        <taxon>Hyphomicrobiales</taxon>
        <taxon>Methylobacteriaceae</taxon>
        <taxon>Microvirga</taxon>
    </lineage>
</organism>
<proteinExistence type="predicted"/>
<gene>
    <name evidence="1" type="ORF">K9B37_23665</name>
</gene>